<keyword evidence="2" id="KW-1185">Reference proteome</keyword>
<protein>
    <submittedName>
        <fullName evidence="1">Uncharacterized protein</fullName>
    </submittedName>
</protein>
<dbReference type="VEuPathDB" id="TriTrypDB:ADEAN_000277100"/>
<dbReference type="AlphaFoldDB" id="A0A7G2C6D0"/>
<reference evidence="1 2" key="1">
    <citation type="submission" date="2020-08" db="EMBL/GenBank/DDBJ databases">
        <authorList>
            <person name="Newling K."/>
            <person name="Davey J."/>
            <person name="Forrester S."/>
        </authorList>
    </citation>
    <scope>NUCLEOTIDE SEQUENCE [LARGE SCALE GENOMIC DNA]</scope>
    <source>
        <strain evidence="2">Crithidia deanei Carvalho (ATCC PRA-265)</strain>
    </source>
</reference>
<name>A0A7G2C6D0_9TRYP</name>
<dbReference type="Proteomes" id="UP000515908">
    <property type="component" value="Chromosome 04"/>
</dbReference>
<proteinExistence type="predicted"/>
<gene>
    <name evidence="1" type="ORF">ADEAN_000277100</name>
</gene>
<organism evidence="1 2">
    <name type="scientific">Angomonas deanei</name>
    <dbReference type="NCBI Taxonomy" id="59799"/>
    <lineage>
        <taxon>Eukaryota</taxon>
        <taxon>Discoba</taxon>
        <taxon>Euglenozoa</taxon>
        <taxon>Kinetoplastea</taxon>
        <taxon>Metakinetoplastina</taxon>
        <taxon>Trypanosomatida</taxon>
        <taxon>Trypanosomatidae</taxon>
        <taxon>Strigomonadinae</taxon>
        <taxon>Angomonas</taxon>
    </lineage>
</organism>
<dbReference type="EMBL" id="LR877148">
    <property type="protein sequence ID" value="CAD2215316.1"/>
    <property type="molecule type" value="Genomic_DNA"/>
</dbReference>
<sequence>MQSTTKLVFPPKLLEILSAHMALVESQGSPKVPTFTSDKLSIYDFFERHKDEIQQKMTNSNTSTDLTACCIQFFLEMIEQACSAPSLISAKERKYYASFVNPRMKQREHEKGVSGKREREETIVLDSVQYRLSRVLPMEYFLRFCFSLPYVVDHYVSLAGGSLPSYADAPLWDCVNASLSVLSQLDVFSDTNTYPSV</sequence>
<evidence type="ECO:0000313" key="1">
    <source>
        <dbReference type="EMBL" id="CAD2215316.1"/>
    </source>
</evidence>
<evidence type="ECO:0000313" key="2">
    <source>
        <dbReference type="Proteomes" id="UP000515908"/>
    </source>
</evidence>
<accession>A0A7G2C6D0</accession>